<dbReference type="Proteomes" id="UP001444071">
    <property type="component" value="Unassembled WGS sequence"/>
</dbReference>
<evidence type="ECO:0000313" key="3">
    <source>
        <dbReference type="Proteomes" id="UP001444071"/>
    </source>
</evidence>
<gene>
    <name evidence="2" type="ORF">XENORESO_004103</name>
</gene>
<organism evidence="2 3">
    <name type="scientific">Xenotaenia resolanae</name>
    <dbReference type="NCBI Taxonomy" id="208358"/>
    <lineage>
        <taxon>Eukaryota</taxon>
        <taxon>Metazoa</taxon>
        <taxon>Chordata</taxon>
        <taxon>Craniata</taxon>
        <taxon>Vertebrata</taxon>
        <taxon>Euteleostomi</taxon>
        <taxon>Actinopterygii</taxon>
        <taxon>Neopterygii</taxon>
        <taxon>Teleostei</taxon>
        <taxon>Neoteleostei</taxon>
        <taxon>Acanthomorphata</taxon>
        <taxon>Ovalentaria</taxon>
        <taxon>Atherinomorphae</taxon>
        <taxon>Cyprinodontiformes</taxon>
        <taxon>Goodeidae</taxon>
        <taxon>Xenotaenia</taxon>
    </lineage>
</organism>
<protein>
    <submittedName>
        <fullName evidence="2">Uncharacterized protein</fullName>
    </submittedName>
</protein>
<accession>A0ABV0X545</accession>
<feature type="non-terminal residue" evidence="2">
    <location>
        <position position="107"/>
    </location>
</feature>
<comment type="caution">
    <text evidence="2">The sequence shown here is derived from an EMBL/GenBank/DDBJ whole genome shotgun (WGS) entry which is preliminary data.</text>
</comment>
<dbReference type="EMBL" id="JAHRIM010090251">
    <property type="protein sequence ID" value="MEQ2276676.1"/>
    <property type="molecule type" value="Genomic_DNA"/>
</dbReference>
<feature type="transmembrane region" description="Helical" evidence="1">
    <location>
        <begin position="90"/>
        <end position="106"/>
    </location>
</feature>
<evidence type="ECO:0000313" key="2">
    <source>
        <dbReference type="EMBL" id="MEQ2276676.1"/>
    </source>
</evidence>
<proteinExistence type="predicted"/>
<keyword evidence="1" id="KW-0472">Membrane</keyword>
<keyword evidence="1" id="KW-0812">Transmembrane</keyword>
<sequence>MNKCTWSEFKYSPSFQTFTGLIQLFQTWKQICSSHSLLSLSEVRIHFRPIELSKGIFSQENDSNRADNALKKHKYLIFILITSVTFKRKLLIFLSSAFLVIMNLVFF</sequence>
<keyword evidence="1" id="KW-1133">Transmembrane helix</keyword>
<reference evidence="2 3" key="1">
    <citation type="submission" date="2021-06" db="EMBL/GenBank/DDBJ databases">
        <authorList>
            <person name="Palmer J.M."/>
        </authorList>
    </citation>
    <scope>NUCLEOTIDE SEQUENCE [LARGE SCALE GENOMIC DNA]</scope>
    <source>
        <strain evidence="2 3">XR_2019</strain>
        <tissue evidence="2">Muscle</tissue>
    </source>
</reference>
<name>A0ABV0X545_9TELE</name>
<keyword evidence="3" id="KW-1185">Reference proteome</keyword>
<evidence type="ECO:0000256" key="1">
    <source>
        <dbReference type="SAM" id="Phobius"/>
    </source>
</evidence>